<dbReference type="Proteomes" id="UP000249915">
    <property type="component" value="Plasmid pPmurDSM45305"/>
</dbReference>
<dbReference type="AlphaFoldDB" id="A0A2V4ABU4"/>
<gene>
    <name evidence="3" type="ORF">BAY60_35825</name>
</gene>
<feature type="compositionally biased region" description="Basic and acidic residues" evidence="2">
    <location>
        <begin position="96"/>
        <end position="105"/>
    </location>
</feature>
<comment type="caution">
    <text evidence="3">The sequence shown here is derived from an EMBL/GenBank/DDBJ whole genome shotgun (WGS) entry which is preliminary data.</text>
</comment>
<evidence type="ECO:0000256" key="2">
    <source>
        <dbReference type="SAM" id="MobiDB-lite"/>
    </source>
</evidence>
<evidence type="ECO:0000313" key="3">
    <source>
        <dbReference type="EMBL" id="PXY16569.1"/>
    </source>
</evidence>
<protein>
    <submittedName>
        <fullName evidence="3">Uncharacterized protein</fullName>
    </submittedName>
</protein>
<feature type="compositionally biased region" description="Low complexity" evidence="2">
    <location>
        <begin position="126"/>
        <end position="143"/>
    </location>
</feature>
<keyword evidence="1" id="KW-0175">Coiled coil</keyword>
<organism evidence="3 4">
    <name type="scientific">Prauserella muralis</name>
    <dbReference type="NCBI Taxonomy" id="588067"/>
    <lineage>
        <taxon>Bacteria</taxon>
        <taxon>Bacillati</taxon>
        <taxon>Actinomycetota</taxon>
        <taxon>Actinomycetes</taxon>
        <taxon>Pseudonocardiales</taxon>
        <taxon>Pseudonocardiaceae</taxon>
        <taxon>Prauserella</taxon>
    </lineage>
</organism>
<evidence type="ECO:0000313" key="4">
    <source>
        <dbReference type="Proteomes" id="UP000249915"/>
    </source>
</evidence>
<sequence>MLLFCLLLAYVIVRVSEDVSASVRGHQPPRHEYRMAKLKARQANGGRVPQSSFGRYMTGLIDDAWDSAHHKRQLMAEHRKEKQARKIAAKQQRQQRRWERQDAKRVAKAGFSAEVPTPGEATPASGAAAGQLGPKPGAAAPAGFSAQVPQPGQGPAGSGITEPPHPAPTPTAGSAPDTGDNSRSPRDADELDRFARNNPEVDSYASAIAGADGEWDSALFYDAVREMKNAREAQHAREVAAGQPMAGEPGQDPTTGFQIPSEATSACPCGTGTQRPVPGSLHADEGDGAAMVDTACDNADCGISSAHYWTPSDEEYRRHFGHGFGDDVDDEPDPHADAKEDTHTSLTSLPTNVIPFKRNPNTVTRMELPVTNPEITGLDSAIAYAQGMASQCTHAYDQISAILPGSDETAASCEQARADLEAGGVSGQPLTDVGSVQEQMTGAITELQAALAQLEAAAAAANSLATELESHRGVQEAYSVTPNAGDKAFVTAE</sequence>
<dbReference type="OrthoDB" id="3705088at2"/>
<feature type="compositionally biased region" description="Basic and acidic residues" evidence="2">
    <location>
        <begin position="333"/>
        <end position="343"/>
    </location>
</feature>
<keyword evidence="4" id="KW-1185">Reference proteome</keyword>
<dbReference type="EMBL" id="MASW01000024">
    <property type="protein sequence ID" value="PXY16569.1"/>
    <property type="molecule type" value="Genomic_DNA"/>
</dbReference>
<accession>A0A2V4ABU4</accession>
<reference evidence="3 4" key="1">
    <citation type="submission" date="2016-07" db="EMBL/GenBank/DDBJ databases">
        <title>Draft genome sequence of Prauserella muralis DSM 45305, isolated from a mould-covered wall in an indoor environment.</title>
        <authorList>
            <person name="Ruckert C."/>
            <person name="Albersmeier A."/>
            <person name="Jiang C.-L."/>
            <person name="Jiang Y."/>
            <person name="Kalinowski J."/>
            <person name="Schneider O."/>
            <person name="Winkler A."/>
            <person name="Zotchev S.B."/>
        </authorList>
    </citation>
    <scope>NUCLEOTIDE SEQUENCE [LARGE SCALE GENOMIC DNA]</scope>
    <source>
        <strain evidence="3 4">DSM 45305</strain>
        <plasmid evidence="4">ppmurdsm45305</plasmid>
    </source>
</reference>
<evidence type="ECO:0000256" key="1">
    <source>
        <dbReference type="SAM" id="Coils"/>
    </source>
</evidence>
<geneLocation type="plasmid" evidence="4">
    <name>ppmurdsm45305</name>
</geneLocation>
<feature type="region of interest" description="Disordered" evidence="2">
    <location>
        <begin position="76"/>
        <end position="188"/>
    </location>
</feature>
<feature type="coiled-coil region" evidence="1">
    <location>
        <begin position="437"/>
        <end position="471"/>
    </location>
</feature>
<keyword evidence="3" id="KW-0614">Plasmid</keyword>
<dbReference type="RefSeq" id="WP_112278809.1">
    <property type="nucleotide sequence ID" value="NZ_CM009984.1"/>
</dbReference>
<feature type="compositionally biased region" description="Low complexity" evidence="2">
    <location>
        <begin position="170"/>
        <end position="179"/>
    </location>
</feature>
<feature type="region of interest" description="Disordered" evidence="2">
    <location>
        <begin position="326"/>
        <end position="345"/>
    </location>
</feature>
<proteinExistence type="predicted"/>
<name>A0A2V4ABU4_9PSEU</name>